<proteinExistence type="predicted"/>
<dbReference type="EMBL" id="SEYY01005508">
    <property type="protein sequence ID" value="KAB7503275.1"/>
    <property type="molecule type" value="Genomic_DNA"/>
</dbReference>
<name>A0A5N5TDU1_9CRUS</name>
<feature type="transmembrane region" description="Helical" evidence="1">
    <location>
        <begin position="9"/>
        <end position="28"/>
    </location>
</feature>
<keyword evidence="1" id="KW-0472">Membrane</keyword>
<keyword evidence="3" id="KW-1185">Reference proteome</keyword>
<dbReference type="OrthoDB" id="10311272at2759"/>
<reference evidence="2 3" key="1">
    <citation type="journal article" date="2019" name="PLoS Biol.">
        <title>Sex chromosomes control vertical transmission of feminizing Wolbachia symbionts in an isopod.</title>
        <authorList>
            <person name="Becking T."/>
            <person name="Chebbi M.A."/>
            <person name="Giraud I."/>
            <person name="Moumen B."/>
            <person name="Laverre T."/>
            <person name="Caubet Y."/>
            <person name="Peccoud J."/>
            <person name="Gilbert C."/>
            <person name="Cordaux R."/>
        </authorList>
    </citation>
    <scope>NUCLEOTIDE SEQUENCE [LARGE SCALE GENOMIC DNA]</scope>
    <source>
        <strain evidence="2">ANa2</strain>
        <tissue evidence="2">Whole body excluding digestive tract and cuticle</tissue>
    </source>
</reference>
<comment type="caution">
    <text evidence="2">The sequence shown here is derived from an EMBL/GenBank/DDBJ whole genome shotgun (WGS) entry which is preliminary data.</text>
</comment>
<sequence>MMFGMSCKVFSFAIAWISLCIGVYIYYLNSGPGKYTVPRRELQRYQDLYFEALSSSYLNEILTYDDRVFLLLENFVLKLHFEDEAYNDEVIPATERGSVANKMISLSNYDNKSLTLYLNDQFFINV</sequence>
<organism evidence="2 3">
    <name type="scientific">Armadillidium nasatum</name>
    <dbReference type="NCBI Taxonomy" id="96803"/>
    <lineage>
        <taxon>Eukaryota</taxon>
        <taxon>Metazoa</taxon>
        <taxon>Ecdysozoa</taxon>
        <taxon>Arthropoda</taxon>
        <taxon>Crustacea</taxon>
        <taxon>Multicrustacea</taxon>
        <taxon>Malacostraca</taxon>
        <taxon>Eumalacostraca</taxon>
        <taxon>Peracarida</taxon>
        <taxon>Isopoda</taxon>
        <taxon>Oniscidea</taxon>
        <taxon>Crinocheta</taxon>
        <taxon>Armadillidiidae</taxon>
        <taxon>Armadillidium</taxon>
    </lineage>
</organism>
<evidence type="ECO:0000313" key="2">
    <source>
        <dbReference type="EMBL" id="KAB7503275.1"/>
    </source>
</evidence>
<accession>A0A5N5TDU1</accession>
<gene>
    <name evidence="2" type="ORF">Anas_05965</name>
</gene>
<evidence type="ECO:0000313" key="3">
    <source>
        <dbReference type="Proteomes" id="UP000326759"/>
    </source>
</evidence>
<keyword evidence="1" id="KW-1133">Transmembrane helix</keyword>
<evidence type="ECO:0000256" key="1">
    <source>
        <dbReference type="SAM" id="Phobius"/>
    </source>
</evidence>
<protein>
    <submittedName>
        <fullName evidence="2">Uncharacterized protein</fullName>
    </submittedName>
</protein>
<keyword evidence="1" id="KW-0812">Transmembrane</keyword>
<dbReference type="Proteomes" id="UP000326759">
    <property type="component" value="Unassembled WGS sequence"/>
</dbReference>
<dbReference type="AlphaFoldDB" id="A0A5N5TDU1"/>